<comment type="caution">
    <text evidence="1">The sequence shown here is derived from an EMBL/GenBank/DDBJ whole genome shotgun (WGS) entry which is preliminary data.</text>
</comment>
<name>A0ACB7FKS4_NIBAL</name>
<proteinExistence type="predicted"/>
<dbReference type="EMBL" id="CM024798">
    <property type="protein sequence ID" value="KAG8013716.1"/>
    <property type="molecule type" value="Genomic_DNA"/>
</dbReference>
<organism evidence="1 2">
    <name type="scientific">Nibea albiflora</name>
    <name type="common">Yellow drum</name>
    <name type="synonym">Corvina albiflora</name>
    <dbReference type="NCBI Taxonomy" id="240163"/>
    <lineage>
        <taxon>Eukaryota</taxon>
        <taxon>Metazoa</taxon>
        <taxon>Chordata</taxon>
        <taxon>Craniata</taxon>
        <taxon>Vertebrata</taxon>
        <taxon>Euteleostomi</taxon>
        <taxon>Actinopterygii</taxon>
        <taxon>Neopterygii</taxon>
        <taxon>Teleostei</taxon>
        <taxon>Neoteleostei</taxon>
        <taxon>Acanthomorphata</taxon>
        <taxon>Eupercaria</taxon>
        <taxon>Sciaenidae</taxon>
        <taxon>Nibea</taxon>
    </lineage>
</organism>
<dbReference type="Proteomes" id="UP000805704">
    <property type="component" value="Chromosome 10"/>
</dbReference>
<gene>
    <name evidence="1" type="primary">MYC.2</name>
    <name evidence="1" type="ORF">GBF38_015716</name>
</gene>
<sequence length="92" mass="10575">MERQRQELADDKMSILALRDQIPAVANNDKAAKVVILKKATAFIAEIRKDERRLLTTKDELRKRSRELKTQAGAAEDLYINLCCIYLNLKCI</sequence>
<protein>
    <submittedName>
        <fullName evidence="1">Myc proto-oncogene protein</fullName>
    </submittedName>
</protein>
<reference evidence="1" key="1">
    <citation type="submission" date="2020-04" db="EMBL/GenBank/DDBJ databases">
        <title>A chromosome-scale assembly and high-density genetic map of the yellow drum (Nibea albiflora) genome.</title>
        <authorList>
            <person name="Xu D."/>
            <person name="Zhang W."/>
            <person name="Chen R."/>
            <person name="Tan P."/>
            <person name="Wang L."/>
            <person name="Song H."/>
            <person name="Tian L."/>
            <person name="Zhu Q."/>
            <person name="Wang B."/>
        </authorList>
    </citation>
    <scope>NUCLEOTIDE SEQUENCE</scope>
    <source>
        <strain evidence="1">ZJHYS-2018</strain>
    </source>
</reference>
<evidence type="ECO:0000313" key="2">
    <source>
        <dbReference type="Proteomes" id="UP000805704"/>
    </source>
</evidence>
<accession>A0ACB7FKS4</accession>
<evidence type="ECO:0000313" key="1">
    <source>
        <dbReference type="EMBL" id="KAG8013716.1"/>
    </source>
</evidence>
<keyword evidence="2" id="KW-1185">Reference proteome</keyword>